<gene>
    <name evidence="16" type="ORF">GGR43_002117</name>
</gene>
<dbReference type="InterPro" id="IPR000531">
    <property type="entry name" value="Beta-barrel_TonB"/>
</dbReference>
<dbReference type="PANTHER" id="PTHR32552:SF81">
    <property type="entry name" value="TONB-DEPENDENT OUTER MEMBRANE RECEPTOR"/>
    <property type="match status" value="1"/>
</dbReference>
<accession>A0A7W6FQ05</accession>
<evidence type="ECO:0000256" key="5">
    <source>
        <dbReference type="ARBA" id="ARBA00022692"/>
    </source>
</evidence>
<evidence type="ECO:0000256" key="2">
    <source>
        <dbReference type="ARBA" id="ARBA00022448"/>
    </source>
</evidence>
<keyword evidence="13" id="KW-0732">Signal</keyword>
<evidence type="ECO:0000256" key="3">
    <source>
        <dbReference type="ARBA" id="ARBA00022452"/>
    </source>
</evidence>
<dbReference type="AlphaFoldDB" id="A0A7W6FQ05"/>
<reference evidence="16 17" key="1">
    <citation type="submission" date="2020-08" db="EMBL/GenBank/DDBJ databases">
        <title>Genomic Encyclopedia of Type Strains, Phase IV (KMG-IV): sequencing the most valuable type-strain genomes for metagenomic binning, comparative biology and taxonomic classification.</title>
        <authorList>
            <person name="Goeker M."/>
        </authorList>
    </citation>
    <scope>NUCLEOTIDE SEQUENCE [LARGE SCALE GENOMIC DNA]</scope>
    <source>
        <strain evidence="16 17">DSM 26189</strain>
    </source>
</reference>
<keyword evidence="2 11" id="KW-0813">Transport</keyword>
<evidence type="ECO:0000256" key="1">
    <source>
        <dbReference type="ARBA" id="ARBA00004571"/>
    </source>
</evidence>
<sequence>MSSVHHRSTLYFSTALLALALPQALHAQQPVAPEQTGIATPGDIIVTARRREERLQDVPLALSVLGGDTLARQGIGDLADMGGKVPGLVVANSLGGGRSTPTFAIRGQSQQELTGIADPSVTLYVNDIAVPRPHGSNMAFFDIASVEVAKGPQGTLFGRNTTGGAILVRTQRPVDHFEASASQMVGNYDAFTTEAMVNLAFTEKVAVRIAGQHMERKGYIYDDVTGEDINHLNEDALRVTLAMNPWEGAESITTLGAAHADNGGTGGFVSFSLNPLFQSALAAQAQRNIRHTASGIDMFSRIRNFFVDNQTSVDLNDRLTLKNIFGYRKLRVHSMEDLDGTADLLFPVERIVSQHQISEELQLQGTFDSFDFILGGFYFREKSSDQALTTGALSGTGQTDPGLIEPNSILAFAPRYSNTWVKPTNTSYAAFFQGTYKFTDQLSLTAGIRQNWDKREVTTLNRAFIPAVSTAGLSCRFTLDLDDNPATPETRPPIDQCAFTGSKLFKEVTYNISGQYQPRQGMLFYLAHRHGYRSGGFSARGNSEATLSDVFEPELVDDFELGAKADWTVGGMFLRTNLAAYLAEYKGLQRILAQGLAPPVTVTTNAAQAQIKGIELEVLFRPAPMFELSGFYAYTRARFKKYISPNGDDLSRQRFPRAPRNSYSITGTFIAPVDRDVGDIRLALTYTHQDAYDYSDDFALEVAQDGTPIPAGVAYNRAQIIEKQDLMNLSADWNGVMGSGFDLSAFVNNLTNRKYQVPYMGVVSVFDARAPGEPRTYGVKLRYRF</sequence>
<keyword evidence="8 12" id="KW-0798">TonB box</keyword>
<dbReference type="Pfam" id="PF07715">
    <property type="entry name" value="Plug"/>
    <property type="match status" value="1"/>
</dbReference>
<evidence type="ECO:0000256" key="6">
    <source>
        <dbReference type="ARBA" id="ARBA00023004"/>
    </source>
</evidence>
<dbReference type="SUPFAM" id="SSF56935">
    <property type="entry name" value="Porins"/>
    <property type="match status" value="1"/>
</dbReference>
<dbReference type="InterPro" id="IPR039426">
    <property type="entry name" value="TonB-dep_rcpt-like"/>
</dbReference>
<comment type="caution">
    <text evidence="16">The sequence shown here is derived from an EMBL/GenBank/DDBJ whole genome shotgun (WGS) entry which is preliminary data.</text>
</comment>
<dbReference type="GO" id="GO:0006826">
    <property type="term" value="P:iron ion transport"/>
    <property type="evidence" value="ECO:0007669"/>
    <property type="project" value="UniProtKB-KW"/>
</dbReference>
<dbReference type="EMBL" id="JACIDT010000006">
    <property type="protein sequence ID" value="MBB3926400.1"/>
    <property type="molecule type" value="Genomic_DNA"/>
</dbReference>
<feature type="domain" description="TonB-dependent receptor-like beta-barrel" evidence="14">
    <location>
        <begin position="261"/>
        <end position="750"/>
    </location>
</feature>
<dbReference type="Pfam" id="PF00593">
    <property type="entry name" value="TonB_dep_Rec_b-barrel"/>
    <property type="match status" value="1"/>
</dbReference>
<evidence type="ECO:0000256" key="9">
    <source>
        <dbReference type="ARBA" id="ARBA00023136"/>
    </source>
</evidence>
<feature type="chain" id="PRO_5031029807" evidence="13">
    <location>
        <begin position="28"/>
        <end position="785"/>
    </location>
</feature>
<evidence type="ECO:0000256" key="10">
    <source>
        <dbReference type="ARBA" id="ARBA00023237"/>
    </source>
</evidence>
<evidence type="ECO:0000313" key="17">
    <source>
        <dbReference type="Proteomes" id="UP000571950"/>
    </source>
</evidence>
<evidence type="ECO:0000256" key="11">
    <source>
        <dbReference type="PROSITE-ProRule" id="PRU01360"/>
    </source>
</evidence>
<dbReference type="GO" id="GO:0009279">
    <property type="term" value="C:cell outer membrane"/>
    <property type="evidence" value="ECO:0007669"/>
    <property type="project" value="UniProtKB-SubCell"/>
</dbReference>
<evidence type="ECO:0000313" key="16">
    <source>
        <dbReference type="EMBL" id="MBB3926400.1"/>
    </source>
</evidence>
<name>A0A7W6FQ05_9SPHN</name>
<proteinExistence type="inferred from homology"/>
<evidence type="ECO:0000256" key="12">
    <source>
        <dbReference type="RuleBase" id="RU003357"/>
    </source>
</evidence>
<comment type="similarity">
    <text evidence="11 12">Belongs to the TonB-dependent receptor family.</text>
</comment>
<keyword evidence="9 11" id="KW-0472">Membrane</keyword>
<keyword evidence="10 11" id="KW-0998">Cell outer membrane</keyword>
<protein>
    <submittedName>
        <fullName evidence="16">Iron complex outermembrane receptor protein</fullName>
    </submittedName>
</protein>
<dbReference type="Gene3D" id="2.40.170.20">
    <property type="entry name" value="TonB-dependent receptor, beta-barrel domain"/>
    <property type="match status" value="1"/>
</dbReference>
<keyword evidence="5 11" id="KW-0812">Transmembrane</keyword>
<evidence type="ECO:0000256" key="8">
    <source>
        <dbReference type="ARBA" id="ARBA00023077"/>
    </source>
</evidence>
<feature type="domain" description="TonB-dependent receptor plug" evidence="15">
    <location>
        <begin position="55"/>
        <end position="165"/>
    </location>
</feature>
<dbReference type="PANTHER" id="PTHR32552">
    <property type="entry name" value="FERRICHROME IRON RECEPTOR-RELATED"/>
    <property type="match status" value="1"/>
</dbReference>
<dbReference type="InterPro" id="IPR012910">
    <property type="entry name" value="Plug_dom"/>
</dbReference>
<evidence type="ECO:0000256" key="7">
    <source>
        <dbReference type="ARBA" id="ARBA00023065"/>
    </source>
</evidence>
<evidence type="ECO:0000256" key="13">
    <source>
        <dbReference type="SAM" id="SignalP"/>
    </source>
</evidence>
<keyword evidence="6" id="KW-0408">Iron</keyword>
<organism evidence="16 17">
    <name type="scientific">Sphingobium jiangsuense</name>
    <dbReference type="NCBI Taxonomy" id="870476"/>
    <lineage>
        <taxon>Bacteria</taxon>
        <taxon>Pseudomonadati</taxon>
        <taxon>Pseudomonadota</taxon>
        <taxon>Alphaproteobacteria</taxon>
        <taxon>Sphingomonadales</taxon>
        <taxon>Sphingomonadaceae</taxon>
        <taxon>Sphingobium</taxon>
    </lineage>
</organism>
<keyword evidence="4" id="KW-0410">Iron transport</keyword>
<evidence type="ECO:0000256" key="4">
    <source>
        <dbReference type="ARBA" id="ARBA00022496"/>
    </source>
</evidence>
<keyword evidence="7" id="KW-0406">Ion transport</keyword>
<keyword evidence="3 11" id="KW-1134">Transmembrane beta strand</keyword>
<dbReference type="PROSITE" id="PS52016">
    <property type="entry name" value="TONB_DEPENDENT_REC_3"/>
    <property type="match status" value="1"/>
</dbReference>
<evidence type="ECO:0000259" key="14">
    <source>
        <dbReference type="Pfam" id="PF00593"/>
    </source>
</evidence>
<keyword evidence="17" id="KW-1185">Reference proteome</keyword>
<comment type="subcellular location">
    <subcellularLocation>
        <location evidence="1 11">Cell outer membrane</location>
        <topology evidence="1 11">Multi-pass membrane protein</topology>
    </subcellularLocation>
</comment>
<dbReference type="RefSeq" id="WP_188071898.1">
    <property type="nucleotide sequence ID" value="NZ_BSPS01000006.1"/>
</dbReference>
<evidence type="ECO:0000259" key="15">
    <source>
        <dbReference type="Pfam" id="PF07715"/>
    </source>
</evidence>
<dbReference type="Proteomes" id="UP000571950">
    <property type="component" value="Unassembled WGS sequence"/>
</dbReference>
<feature type="signal peptide" evidence="13">
    <location>
        <begin position="1"/>
        <end position="27"/>
    </location>
</feature>
<keyword evidence="16" id="KW-0675">Receptor</keyword>
<dbReference type="InterPro" id="IPR036942">
    <property type="entry name" value="Beta-barrel_TonB_sf"/>
</dbReference>